<evidence type="ECO:0000256" key="7">
    <source>
        <dbReference type="ARBA" id="ARBA00076388"/>
    </source>
</evidence>
<dbReference type="GO" id="GO:0006364">
    <property type="term" value="P:rRNA processing"/>
    <property type="evidence" value="ECO:0007669"/>
    <property type="project" value="UniProtKB-KW"/>
</dbReference>
<comment type="subcellular location">
    <subcellularLocation>
        <location evidence="1">Nucleus</location>
        <location evidence="1">Nucleolus</location>
    </subcellularLocation>
</comment>
<proteinExistence type="inferred from homology"/>
<gene>
    <name evidence="10" type="ORF">AMORRO_LOCUS10887</name>
</gene>
<evidence type="ECO:0000256" key="1">
    <source>
        <dbReference type="ARBA" id="ARBA00004604"/>
    </source>
</evidence>
<dbReference type="FunFam" id="3.40.50.1010:FF:000006">
    <property type="entry name" value="rRNA-processing protein UTP23 homolog"/>
    <property type="match status" value="1"/>
</dbReference>
<feature type="compositionally biased region" description="Basic and acidic residues" evidence="8">
    <location>
        <begin position="261"/>
        <end position="275"/>
    </location>
</feature>
<comment type="similarity">
    <text evidence="6">Belongs to the UTP23/FCF1 family. UTP23 subfamily.</text>
</comment>
<dbReference type="InterPro" id="IPR029060">
    <property type="entry name" value="PIN-like_dom_sf"/>
</dbReference>
<dbReference type="Pfam" id="PF04900">
    <property type="entry name" value="Fcf1"/>
    <property type="match status" value="1"/>
</dbReference>
<keyword evidence="2" id="KW-0690">Ribosome biogenesis</keyword>
<evidence type="ECO:0000313" key="10">
    <source>
        <dbReference type="EMBL" id="CAG8672653.1"/>
    </source>
</evidence>
<dbReference type="Proteomes" id="UP000789342">
    <property type="component" value="Unassembled WGS sequence"/>
</dbReference>
<evidence type="ECO:0000256" key="4">
    <source>
        <dbReference type="ARBA" id="ARBA00023242"/>
    </source>
</evidence>
<evidence type="ECO:0000256" key="2">
    <source>
        <dbReference type="ARBA" id="ARBA00022517"/>
    </source>
</evidence>
<sequence>MRTKRTKQYKRLMALYSFSFGFREPYQILVDGDFMYTALKFKMDICKQLRTVLLGNTKQMYTSCTLAEVRKRGEGWSETEMALEQFERRGCSHKKRLVSSTECLASIIASDNPHNYCVATQNESLRELFRTVPGVPLLYINRSVLIVEPPSGITLEKVKQIEVEKTRAPHDEIKFLKKANSSTINKNNGEHAKKQKKRKGPKEPNPLSRKKKKSDSSSALGDTQKSVKSKTYTKEKNTNSIKRKHDELSDDINNPIPLKLQIKDGKTNKNSDHID</sequence>
<comment type="caution">
    <text evidence="10">The sequence shown here is derived from an EMBL/GenBank/DDBJ whole genome shotgun (WGS) entry which is preliminary data.</text>
</comment>
<dbReference type="AlphaFoldDB" id="A0A9N9EFD7"/>
<protein>
    <recommendedName>
        <fullName evidence="7">U three protein 23</fullName>
    </recommendedName>
</protein>
<dbReference type="InterPro" id="IPR057776">
    <property type="entry name" value="UTP23_sensor"/>
</dbReference>
<evidence type="ECO:0000256" key="5">
    <source>
        <dbReference type="ARBA" id="ARBA00037300"/>
    </source>
</evidence>
<feature type="non-terminal residue" evidence="10">
    <location>
        <position position="275"/>
    </location>
</feature>
<evidence type="ECO:0000259" key="9">
    <source>
        <dbReference type="Pfam" id="PF24779"/>
    </source>
</evidence>
<evidence type="ECO:0000256" key="6">
    <source>
        <dbReference type="ARBA" id="ARBA00038503"/>
    </source>
</evidence>
<keyword evidence="3" id="KW-0698">rRNA processing</keyword>
<dbReference type="GO" id="GO:0032040">
    <property type="term" value="C:small-subunit processome"/>
    <property type="evidence" value="ECO:0007669"/>
    <property type="project" value="InterPro"/>
</dbReference>
<keyword evidence="4" id="KW-0539">Nucleus</keyword>
<dbReference type="PANTHER" id="PTHR12416">
    <property type="entry name" value="RRNA-PROCESSING PROTEIN UTP23 HOMOLOG"/>
    <property type="match status" value="1"/>
</dbReference>
<dbReference type="Pfam" id="PF24779">
    <property type="entry name" value="UTP23_sensor"/>
    <property type="match status" value="1"/>
</dbReference>
<feature type="compositionally biased region" description="Polar residues" evidence="8">
    <location>
        <begin position="219"/>
        <end position="230"/>
    </location>
</feature>
<evidence type="ECO:0000313" key="11">
    <source>
        <dbReference type="Proteomes" id="UP000789342"/>
    </source>
</evidence>
<dbReference type="SUPFAM" id="SSF88723">
    <property type="entry name" value="PIN domain-like"/>
    <property type="match status" value="1"/>
</dbReference>
<name>A0A9N9EFD7_9GLOM</name>
<dbReference type="InterPro" id="IPR006984">
    <property type="entry name" value="Fcf1/UTP23"/>
</dbReference>
<dbReference type="EMBL" id="CAJVPV010012794">
    <property type="protein sequence ID" value="CAG8672653.1"/>
    <property type="molecule type" value="Genomic_DNA"/>
</dbReference>
<dbReference type="Gene3D" id="3.40.50.1010">
    <property type="entry name" value="5'-nuclease"/>
    <property type="match status" value="1"/>
</dbReference>
<comment type="function">
    <text evidence="5">Involved in rRNA-processing and ribosome biogenesis.</text>
</comment>
<evidence type="ECO:0000256" key="8">
    <source>
        <dbReference type="SAM" id="MobiDB-lite"/>
    </source>
</evidence>
<organism evidence="10 11">
    <name type="scientific">Acaulospora morrowiae</name>
    <dbReference type="NCBI Taxonomy" id="94023"/>
    <lineage>
        <taxon>Eukaryota</taxon>
        <taxon>Fungi</taxon>
        <taxon>Fungi incertae sedis</taxon>
        <taxon>Mucoromycota</taxon>
        <taxon>Glomeromycotina</taxon>
        <taxon>Glomeromycetes</taxon>
        <taxon>Diversisporales</taxon>
        <taxon>Acaulosporaceae</taxon>
        <taxon>Acaulospora</taxon>
    </lineage>
</organism>
<feature type="region of interest" description="Disordered" evidence="8">
    <location>
        <begin position="172"/>
        <end position="275"/>
    </location>
</feature>
<accession>A0A9N9EFD7</accession>
<keyword evidence="11" id="KW-1185">Reference proteome</keyword>
<feature type="domain" description="UTP23 sensor motif region" evidence="9">
    <location>
        <begin position="195"/>
        <end position="214"/>
    </location>
</feature>
<dbReference type="OrthoDB" id="25675at2759"/>
<evidence type="ECO:0000256" key="3">
    <source>
        <dbReference type="ARBA" id="ARBA00022552"/>
    </source>
</evidence>
<reference evidence="10" key="1">
    <citation type="submission" date="2021-06" db="EMBL/GenBank/DDBJ databases">
        <authorList>
            <person name="Kallberg Y."/>
            <person name="Tangrot J."/>
            <person name="Rosling A."/>
        </authorList>
    </citation>
    <scope>NUCLEOTIDE SEQUENCE</scope>
    <source>
        <strain evidence="10">CL551</strain>
    </source>
</reference>